<feature type="transmembrane region" description="Helical" evidence="1">
    <location>
        <begin position="12"/>
        <end position="31"/>
    </location>
</feature>
<dbReference type="AlphaFoldDB" id="A0A8S1N1G8"/>
<evidence type="ECO:0000313" key="2">
    <source>
        <dbReference type="EMBL" id="CAD8083263.1"/>
    </source>
</evidence>
<keyword evidence="1" id="KW-0472">Membrane</keyword>
<keyword evidence="1" id="KW-1133">Transmembrane helix</keyword>
<evidence type="ECO:0000256" key="1">
    <source>
        <dbReference type="SAM" id="Phobius"/>
    </source>
</evidence>
<comment type="caution">
    <text evidence="2">The sequence shown here is derived from an EMBL/GenBank/DDBJ whole genome shotgun (WGS) entry which is preliminary data.</text>
</comment>
<reference evidence="2" key="1">
    <citation type="submission" date="2021-01" db="EMBL/GenBank/DDBJ databases">
        <authorList>
            <consortium name="Genoscope - CEA"/>
            <person name="William W."/>
        </authorList>
    </citation>
    <scope>NUCLEOTIDE SEQUENCE</scope>
</reference>
<evidence type="ECO:0008006" key="4">
    <source>
        <dbReference type="Google" id="ProtNLM"/>
    </source>
</evidence>
<name>A0A8S1N1G8_9CILI</name>
<protein>
    <recommendedName>
        <fullName evidence="4">Transmembrane protein</fullName>
    </recommendedName>
</protein>
<dbReference type="OrthoDB" id="319971at2759"/>
<dbReference type="Proteomes" id="UP000692954">
    <property type="component" value="Unassembled WGS sequence"/>
</dbReference>
<dbReference type="EMBL" id="CAJJDN010000044">
    <property type="protein sequence ID" value="CAD8083263.1"/>
    <property type="molecule type" value="Genomic_DNA"/>
</dbReference>
<organism evidence="2 3">
    <name type="scientific">Paramecium sonneborni</name>
    <dbReference type="NCBI Taxonomy" id="65129"/>
    <lineage>
        <taxon>Eukaryota</taxon>
        <taxon>Sar</taxon>
        <taxon>Alveolata</taxon>
        <taxon>Ciliophora</taxon>
        <taxon>Intramacronucleata</taxon>
        <taxon>Oligohymenophorea</taxon>
        <taxon>Peniculida</taxon>
        <taxon>Parameciidae</taxon>
        <taxon>Paramecium</taxon>
    </lineage>
</organism>
<gene>
    <name evidence="2" type="ORF">PSON_ATCC_30995.1.T0440308</name>
</gene>
<sequence length="223" mass="26337">MVLGTVKSKNNLINNWIHFVIQSFLIQILFVNVESFGQLITHLPSETFLYPLQHIEHSQSLSHFKQKAGHQELANTVQMIYHPEFELLYFYLKYLRKISFERKNQISLFNIQICRQKINISCLTTTQKNKLSVQNYLPSKQKEEQYVEFRQIEIPELIGVALHIKIYIYAVKGYKNQVELTVTDAPSLFLNTPKQGPNFLFQLFKYLGSQITLHQINYVQLYY</sequence>
<accession>A0A8S1N1G8</accession>
<keyword evidence="1" id="KW-0812">Transmembrane</keyword>
<evidence type="ECO:0000313" key="3">
    <source>
        <dbReference type="Proteomes" id="UP000692954"/>
    </source>
</evidence>
<proteinExistence type="predicted"/>
<keyword evidence="3" id="KW-1185">Reference proteome</keyword>